<dbReference type="EMBL" id="NJAJ01000014">
    <property type="protein sequence ID" value="PHM65689.1"/>
    <property type="molecule type" value="Genomic_DNA"/>
</dbReference>
<comment type="caution">
    <text evidence="1">The sequence shown here is derived from an EMBL/GenBank/DDBJ whole genome shotgun (WGS) entry which is preliminary data.</text>
</comment>
<dbReference type="GO" id="GO:0004519">
    <property type="term" value="F:endonuclease activity"/>
    <property type="evidence" value="ECO:0007669"/>
    <property type="project" value="InterPro"/>
</dbReference>
<evidence type="ECO:0000313" key="2">
    <source>
        <dbReference type="Proteomes" id="UP000222366"/>
    </source>
</evidence>
<name>A0A2D0KQI7_9GAMM</name>
<accession>A0A2D0KQI7</accession>
<dbReference type="Proteomes" id="UP000222366">
    <property type="component" value="Unassembled WGS sequence"/>
</dbReference>
<gene>
    <name evidence="1" type="ORF">Xsto_01841</name>
</gene>
<proteinExistence type="predicted"/>
<dbReference type="InterPro" id="IPR010270">
    <property type="entry name" value="Phage_P2_GpM"/>
</dbReference>
<dbReference type="GO" id="GO:0003677">
    <property type="term" value="F:DNA binding"/>
    <property type="evidence" value="ECO:0007669"/>
    <property type="project" value="InterPro"/>
</dbReference>
<reference evidence="1 2" key="1">
    <citation type="journal article" date="2017" name="Nat. Microbiol.">
        <title>Natural product diversity associated with the nematode symbionts Photorhabdus and Xenorhabdus.</title>
        <authorList>
            <person name="Tobias N.J."/>
            <person name="Wolff H."/>
            <person name="Djahanschiri B."/>
            <person name="Grundmann F."/>
            <person name="Kronenwerth M."/>
            <person name="Shi Y.M."/>
            <person name="Simonyi S."/>
            <person name="Grun P."/>
            <person name="Shapiro-Ilan D."/>
            <person name="Pidot S.J."/>
            <person name="Stinear T.P."/>
            <person name="Ebersberger I."/>
            <person name="Bode H.B."/>
        </authorList>
    </citation>
    <scope>NUCLEOTIDE SEQUENCE [LARGE SCALE GENOMIC DNA]</scope>
    <source>
        <strain evidence="1 2">DSM 17904</strain>
    </source>
</reference>
<evidence type="ECO:0000313" key="1">
    <source>
        <dbReference type="EMBL" id="PHM65689.1"/>
    </source>
</evidence>
<dbReference type="AlphaFoldDB" id="A0A2D0KQI7"/>
<keyword evidence="2" id="KW-1185">Reference proteome</keyword>
<dbReference type="Pfam" id="PF05944">
    <property type="entry name" value="Phage_term_smal"/>
    <property type="match status" value="1"/>
</dbReference>
<protein>
    <submittedName>
        <fullName evidence="1">Terminase</fullName>
    </submittedName>
</protein>
<organism evidence="1 2">
    <name type="scientific">Xenorhabdus stockiae</name>
    <dbReference type="NCBI Taxonomy" id="351614"/>
    <lineage>
        <taxon>Bacteria</taxon>
        <taxon>Pseudomonadati</taxon>
        <taxon>Pseudomonadota</taxon>
        <taxon>Gammaproteobacteria</taxon>
        <taxon>Enterobacterales</taxon>
        <taxon>Morganellaceae</taxon>
        <taxon>Xenorhabdus</taxon>
    </lineage>
</organism>
<sequence length="220" mass="24622">MASPWQCHRIRLQAESTAGLQGEALQNNSGYNQMLLMLGQHRKQLKGIQSMEGKARLKQKLLPHYAPWVTGVLATGQGAQDDILMYAMLWRIDAGEYDGALDIAEYALRHRLAMPQGHSRTAGCAIAEEIADAAQRSYNAKSPLPLATLERAVSLTDEQDMPDEVKAELYKWLGYNQRDNDLPQPAYCSLSRALELNNRVGVKKDLEQLARVIRQRHASP</sequence>
<dbReference type="RefSeq" id="WP_099124840.1">
    <property type="nucleotide sequence ID" value="NZ_CAWNRH010000046.1"/>
</dbReference>